<evidence type="ECO:0000313" key="15">
    <source>
        <dbReference type="EMBL" id="MST75725.1"/>
    </source>
</evidence>
<dbReference type="GO" id="GO:0005886">
    <property type="term" value="C:plasma membrane"/>
    <property type="evidence" value="ECO:0007669"/>
    <property type="project" value="TreeGrafter"/>
</dbReference>
<dbReference type="InterPro" id="IPR003594">
    <property type="entry name" value="HATPase_dom"/>
</dbReference>
<comment type="catalytic activity">
    <reaction evidence="1">
        <text>ATP + protein L-histidine = ADP + protein N-phospho-L-histidine.</text>
        <dbReference type="EC" id="2.7.13.3"/>
    </reaction>
</comment>
<organism evidence="15 16">
    <name type="scientific">Roseburia porci</name>
    <dbReference type="NCBI Taxonomy" id="2605790"/>
    <lineage>
        <taxon>Bacteria</taxon>
        <taxon>Bacillati</taxon>
        <taxon>Bacillota</taxon>
        <taxon>Clostridia</taxon>
        <taxon>Lachnospirales</taxon>
        <taxon>Lachnospiraceae</taxon>
        <taxon>Roseburia</taxon>
    </lineage>
</organism>
<keyword evidence="9" id="KW-0067">ATP-binding</keyword>
<evidence type="ECO:0000256" key="5">
    <source>
        <dbReference type="ARBA" id="ARBA00022679"/>
    </source>
</evidence>
<dbReference type="Proteomes" id="UP000474024">
    <property type="component" value="Unassembled WGS sequence"/>
</dbReference>
<keyword evidence="10 13" id="KW-1133">Transmembrane helix</keyword>
<dbReference type="PANTHER" id="PTHR45569">
    <property type="entry name" value="SENSOR PROTEIN KDPD"/>
    <property type="match status" value="1"/>
</dbReference>
<reference evidence="15 16" key="1">
    <citation type="submission" date="2019-08" db="EMBL/GenBank/DDBJ databases">
        <title>In-depth cultivation of the pig gut microbiome towards novel bacterial diversity and tailored functional studies.</title>
        <authorList>
            <person name="Wylensek D."/>
            <person name="Hitch T.C.A."/>
            <person name="Clavel T."/>
        </authorList>
    </citation>
    <scope>NUCLEOTIDE SEQUENCE [LARGE SCALE GENOMIC DNA]</scope>
    <source>
        <strain evidence="15 16">MUC/MUC-530-WT-4D</strain>
    </source>
</reference>
<dbReference type="PANTHER" id="PTHR45569:SF1">
    <property type="entry name" value="SENSOR PROTEIN KDPD"/>
    <property type="match status" value="1"/>
</dbReference>
<dbReference type="Gene3D" id="1.10.287.130">
    <property type="match status" value="1"/>
</dbReference>
<dbReference type="SMART" id="SM00388">
    <property type="entry name" value="HisKA"/>
    <property type="match status" value="1"/>
</dbReference>
<dbReference type="Pfam" id="PF00512">
    <property type="entry name" value="HisKA"/>
    <property type="match status" value="1"/>
</dbReference>
<evidence type="ECO:0000256" key="6">
    <source>
        <dbReference type="ARBA" id="ARBA00022692"/>
    </source>
</evidence>
<dbReference type="InterPro" id="IPR004358">
    <property type="entry name" value="Sig_transdc_His_kin-like_C"/>
</dbReference>
<gene>
    <name evidence="15" type="ORF">FYJ75_12010</name>
</gene>
<evidence type="ECO:0000256" key="12">
    <source>
        <dbReference type="ARBA" id="ARBA00023136"/>
    </source>
</evidence>
<feature type="domain" description="Histidine kinase" evidence="14">
    <location>
        <begin position="125"/>
        <end position="343"/>
    </location>
</feature>
<evidence type="ECO:0000256" key="9">
    <source>
        <dbReference type="ARBA" id="ARBA00022840"/>
    </source>
</evidence>
<dbReference type="InterPro" id="IPR036097">
    <property type="entry name" value="HisK_dim/P_sf"/>
</dbReference>
<keyword evidence="7" id="KW-0547">Nucleotide-binding</keyword>
<dbReference type="InterPro" id="IPR052023">
    <property type="entry name" value="Histidine_kinase_KdpD"/>
</dbReference>
<evidence type="ECO:0000256" key="4">
    <source>
        <dbReference type="ARBA" id="ARBA00022553"/>
    </source>
</evidence>
<dbReference type="Gene3D" id="3.30.565.10">
    <property type="entry name" value="Histidine kinase-like ATPase, C-terminal domain"/>
    <property type="match status" value="1"/>
</dbReference>
<dbReference type="PRINTS" id="PR00344">
    <property type="entry name" value="BCTRLSENSOR"/>
</dbReference>
<feature type="transmembrane region" description="Helical" evidence="13">
    <location>
        <begin position="38"/>
        <end position="62"/>
    </location>
</feature>
<evidence type="ECO:0000259" key="14">
    <source>
        <dbReference type="PROSITE" id="PS50109"/>
    </source>
</evidence>
<dbReference type="EC" id="2.7.13.3" evidence="3"/>
<accession>A0A6L5YTN6</accession>
<keyword evidence="16" id="KW-1185">Reference proteome</keyword>
<evidence type="ECO:0000256" key="13">
    <source>
        <dbReference type="SAM" id="Phobius"/>
    </source>
</evidence>
<dbReference type="SUPFAM" id="SSF55874">
    <property type="entry name" value="ATPase domain of HSP90 chaperone/DNA topoisomerase II/histidine kinase"/>
    <property type="match status" value="1"/>
</dbReference>
<dbReference type="GO" id="GO:0005524">
    <property type="term" value="F:ATP binding"/>
    <property type="evidence" value="ECO:0007669"/>
    <property type="project" value="UniProtKB-KW"/>
</dbReference>
<dbReference type="CDD" id="cd00082">
    <property type="entry name" value="HisKA"/>
    <property type="match status" value="1"/>
</dbReference>
<feature type="transmembrane region" description="Helical" evidence="13">
    <location>
        <begin position="82"/>
        <end position="100"/>
    </location>
</feature>
<protein>
    <recommendedName>
        <fullName evidence="3">histidine kinase</fullName>
        <ecNumber evidence="3">2.7.13.3</ecNumber>
    </recommendedName>
</protein>
<proteinExistence type="predicted"/>
<dbReference type="Pfam" id="PF02518">
    <property type="entry name" value="HATPase_c"/>
    <property type="match status" value="1"/>
</dbReference>
<comment type="caution">
    <text evidence="15">The sequence shown here is derived from an EMBL/GenBank/DDBJ whole genome shotgun (WGS) entry which is preliminary data.</text>
</comment>
<evidence type="ECO:0000256" key="11">
    <source>
        <dbReference type="ARBA" id="ARBA00023012"/>
    </source>
</evidence>
<feature type="transmembrane region" description="Helical" evidence="13">
    <location>
        <begin position="6"/>
        <end position="26"/>
    </location>
</feature>
<evidence type="ECO:0000256" key="7">
    <source>
        <dbReference type="ARBA" id="ARBA00022741"/>
    </source>
</evidence>
<evidence type="ECO:0000256" key="2">
    <source>
        <dbReference type="ARBA" id="ARBA00004141"/>
    </source>
</evidence>
<name>A0A6L5YTN6_9FIRM</name>
<dbReference type="SMART" id="SM00387">
    <property type="entry name" value="HATPase_c"/>
    <property type="match status" value="1"/>
</dbReference>
<evidence type="ECO:0000256" key="10">
    <source>
        <dbReference type="ARBA" id="ARBA00022989"/>
    </source>
</evidence>
<dbReference type="SUPFAM" id="SSF47384">
    <property type="entry name" value="Homodimeric domain of signal transducing histidine kinase"/>
    <property type="match status" value="1"/>
</dbReference>
<dbReference type="InterPro" id="IPR025201">
    <property type="entry name" value="KdpD_TM"/>
</dbReference>
<dbReference type="InterPro" id="IPR036890">
    <property type="entry name" value="HATPase_C_sf"/>
</dbReference>
<dbReference type="InterPro" id="IPR003661">
    <property type="entry name" value="HisK_dim/P_dom"/>
</dbReference>
<sequence length="349" mass="39308">MFWNIIKSIGILAGFFVLCLAIERYFEASTLVPAIMTLAVFLVSLVTDGFLYGILASLLSVLELNFAFAFPYFAFNFSIPENIISAIIMLVITIMTCTLTTQLKNQENIRVESAKEKMRGNLLRAVSHDLRTPLTTICGSSSTIVEHYDQLTKAQVIQLANGIRDDAEWLVRMVENILSITRIDSDGVQITKTSTVLEELIDSVLMKFWKRYPDQKIEVDIPDEFISIPMDAVLIEQVIINILENAMQHAAGMTKLELSVFREGQKAVFEIRDNGCGIEKDRLQNIFKDYFEMKDAPVDHQKKSMGIGLAVCASIIRAHNGTITASNRKEGGCCFRFTLDLERNEDEQL</sequence>
<keyword evidence="5" id="KW-0808">Transferase</keyword>
<dbReference type="Gene3D" id="1.20.120.620">
    <property type="entry name" value="Backbone structure of the membrane domain of e. Coli histidine kinase receptor kdpd"/>
    <property type="match status" value="1"/>
</dbReference>
<dbReference type="GO" id="GO:0000155">
    <property type="term" value="F:phosphorelay sensor kinase activity"/>
    <property type="evidence" value="ECO:0007669"/>
    <property type="project" value="InterPro"/>
</dbReference>
<comment type="subcellular location">
    <subcellularLocation>
        <location evidence="2">Membrane</location>
        <topology evidence="2">Multi-pass membrane protein</topology>
    </subcellularLocation>
</comment>
<dbReference type="InterPro" id="IPR038318">
    <property type="entry name" value="KdpD_sf"/>
</dbReference>
<evidence type="ECO:0000256" key="8">
    <source>
        <dbReference type="ARBA" id="ARBA00022777"/>
    </source>
</evidence>
<evidence type="ECO:0000256" key="1">
    <source>
        <dbReference type="ARBA" id="ARBA00000085"/>
    </source>
</evidence>
<keyword evidence="4" id="KW-0597">Phosphoprotein</keyword>
<evidence type="ECO:0000256" key="3">
    <source>
        <dbReference type="ARBA" id="ARBA00012438"/>
    </source>
</evidence>
<dbReference type="InterPro" id="IPR005467">
    <property type="entry name" value="His_kinase_dom"/>
</dbReference>
<keyword evidence="6 13" id="KW-0812">Transmembrane</keyword>
<keyword evidence="12 13" id="KW-0472">Membrane</keyword>
<evidence type="ECO:0000313" key="16">
    <source>
        <dbReference type="Proteomes" id="UP000474024"/>
    </source>
</evidence>
<dbReference type="EMBL" id="VUNI01000024">
    <property type="protein sequence ID" value="MST75725.1"/>
    <property type="molecule type" value="Genomic_DNA"/>
</dbReference>
<dbReference type="Pfam" id="PF13493">
    <property type="entry name" value="DUF4118"/>
    <property type="match status" value="1"/>
</dbReference>
<keyword evidence="11" id="KW-0902">Two-component regulatory system</keyword>
<dbReference type="AlphaFoldDB" id="A0A6L5YTN6"/>
<keyword evidence="8 15" id="KW-0418">Kinase</keyword>
<dbReference type="PROSITE" id="PS50109">
    <property type="entry name" value="HIS_KIN"/>
    <property type="match status" value="1"/>
</dbReference>